<evidence type="ECO:0000313" key="2">
    <source>
        <dbReference type="Proteomes" id="UP001485043"/>
    </source>
</evidence>
<reference evidence="1 2" key="1">
    <citation type="journal article" date="2024" name="Nat. Commun.">
        <title>Phylogenomics reveals the evolutionary origins of lichenization in chlorophyte algae.</title>
        <authorList>
            <person name="Puginier C."/>
            <person name="Libourel C."/>
            <person name="Otte J."/>
            <person name="Skaloud P."/>
            <person name="Haon M."/>
            <person name="Grisel S."/>
            <person name="Petersen M."/>
            <person name="Berrin J.G."/>
            <person name="Delaux P.M."/>
            <person name="Dal Grande F."/>
            <person name="Keller J."/>
        </authorList>
    </citation>
    <scope>NUCLEOTIDE SEQUENCE [LARGE SCALE GENOMIC DNA]</scope>
    <source>
        <strain evidence="1 2">SAG 2523</strain>
    </source>
</reference>
<proteinExistence type="predicted"/>
<dbReference type="Proteomes" id="UP001485043">
    <property type="component" value="Unassembled WGS sequence"/>
</dbReference>
<comment type="caution">
    <text evidence="1">The sequence shown here is derived from an EMBL/GenBank/DDBJ whole genome shotgun (WGS) entry which is preliminary data.</text>
</comment>
<dbReference type="EMBL" id="JALJOV010000671">
    <property type="protein sequence ID" value="KAK9861991.1"/>
    <property type="molecule type" value="Genomic_DNA"/>
</dbReference>
<sequence length="86" mass="9523">MLVQPYRPSIRSLLKNGGYNSKQDQFHNSCCGSYGQDITQVASRIVFLEASSPAACAGNPANHRQHLPKRLSLTSSEALTLHRIRQ</sequence>
<organism evidence="1 2">
    <name type="scientific">Apatococcus fuscideae</name>
    <dbReference type="NCBI Taxonomy" id="2026836"/>
    <lineage>
        <taxon>Eukaryota</taxon>
        <taxon>Viridiplantae</taxon>
        <taxon>Chlorophyta</taxon>
        <taxon>core chlorophytes</taxon>
        <taxon>Trebouxiophyceae</taxon>
        <taxon>Chlorellales</taxon>
        <taxon>Chlorellaceae</taxon>
        <taxon>Apatococcus</taxon>
    </lineage>
</organism>
<keyword evidence="2" id="KW-1185">Reference proteome</keyword>
<dbReference type="AlphaFoldDB" id="A0AAW1SZT4"/>
<gene>
    <name evidence="1" type="ORF">WJX84_006564</name>
</gene>
<protein>
    <submittedName>
        <fullName evidence="1">Uncharacterized protein</fullName>
    </submittedName>
</protein>
<name>A0AAW1SZT4_9CHLO</name>
<evidence type="ECO:0000313" key="1">
    <source>
        <dbReference type="EMBL" id="KAK9861991.1"/>
    </source>
</evidence>
<accession>A0AAW1SZT4</accession>